<dbReference type="Proteomes" id="UP000054423">
    <property type="component" value="Unassembled WGS sequence"/>
</dbReference>
<dbReference type="EMBL" id="KI680723">
    <property type="protein sequence ID" value="ETL88574.1"/>
    <property type="molecule type" value="Genomic_DNA"/>
</dbReference>
<protein>
    <submittedName>
        <fullName evidence="2">Uncharacterized protein</fullName>
    </submittedName>
</protein>
<evidence type="ECO:0000256" key="1">
    <source>
        <dbReference type="SAM" id="MobiDB-lite"/>
    </source>
</evidence>
<accession>W2KVF4</accession>
<dbReference type="OrthoDB" id="164906at2759"/>
<gene>
    <name evidence="2" type="ORF">L917_12361</name>
</gene>
<feature type="compositionally biased region" description="Polar residues" evidence="1">
    <location>
        <begin position="77"/>
        <end position="90"/>
    </location>
</feature>
<reference evidence="2" key="1">
    <citation type="submission" date="2013-11" db="EMBL/GenBank/DDBJ databases">
        <title>The Genome Sequence of Phytophthora parasitica CHvinca01.</title>
        <authorList>
            <consortium name="The Broad Institute Genomics Platform"/>
            <person name="Russ C."/>
            <person name="Tyler B."/>
            <person name="Panabieres F."/>
            <person name="Shan W."/>
            <person name="Tripathy S."/>
            <person name="Grunwald N."/>
            <person name="Machado M."/>
            <person name="Johnson C.S."/>
            <person name="Arredondo F."/>
            <person name="Hong C."/>
            <person name="Coffey M."/>
            <person name="Young S.K."/>
            <person name="Zeng Q."/>
            <person name="Gargeya S."/>
            <person name="Fitzgerald M."/>
            <person name="Abouelleil A."/>
            <person name="Alvarado L."/>
            <person name="Chapman S.B."/>
            <person name="Gainer-Dewar J."/>
            <person name="Goldberg J."/>
            <person name="Griggs A."/>
            <person name="Gujja S."/>
            <person name="Hansen M."/>
            <person name="Howarth C."/>
            <person name="Imamovic A."/>
            <person name="Ireland A."/>
            <person name="Larimer J."/>
            <person name="McCowan C."/>
            <person name="Murphy C."/>
            <person name="Pearson M."/>
            <person name="Poon T.W."/>
            <person name="Priest M."/>
            <person name="Roberts A."/>
            <person name="Saif S."/>
            <person name="Shea T."/>
            <person name="Sykes S."/>
            <person name="Wortman J."/>
            <person name="Nusbaum C."/>
            <person name="Birren B."/>
        </authorList>
    </citation>
    <scope>NUCLEOTIDE SEQUENCE [LARGE SCALE GENOMIC DNA]</scope>
    <source>
        <strain evidence="2">CHvinca01</strain>
    </source>
</reference>
<dbReference type="AlphaFoldDB" id="W2KVF4"/>
<sequence>MRELARMLSNLPVNSMVLDENSLIRYFKQAMPNDWKRHYEGSGISLTHMHQTVQYFEQLEQSERWQHKEHGVRQKPGKQNSQKGANQRQTGKWCKLHKTASHNDSEYFTQKKTANSSSHPKASAKKADKTKWTHVEDVVKSDSDPEYHYSRA</sequence>
<proteinExistence type="predicted"/>
<name>W2KVF4_PHYNI</name>
<evidence type="ECO:0000313" key="2">
    <source>
        <dbReference type="EMBL" id="ETL88574.1"/>
    </source>
</evidence>
<feature type="compositionally biased region" description="Basic and acidic residues" evidence="1">
    <location>
        <begin position="125"/>
        <end position="152"/>
    </location>
</feature>
<dbReference type="VEuPathDB" id="FungiDB:PPTG_21182"/>
<organism evidence="2">
    <name type="scientific">Phytophthora nicotianae</name>
    <name type="common">Potato buckeye rot agent</name>
    <name type="synonym">Phytophthora parasitica</name>
    <dbReference type="NCBI Taxonomy" id="4792"/>
    <lineage>
        <taxon>Eukaryota</taxon>
        <taxon>Sar</taxon>
        <taxon>Stramenopiles</taxon>
        <taxon>Oomycota</taxon>
        <taxon>Peronosporomycetes</taxon>
        <taxon>Peronosporales</taxon>
        <taxon>Peronosporaceae</taxon>
        <taxon>Phytophthora</taxon>
    </lineage>
</organism>
<feature type="region of interest" description="Disordered" evidence="1">
    <location>
        <begin position="64"/>
        <end position="152"/>
    </location>
</feature>